<dbReference type="AlphaFoldDB" id="A0A4P7XL90"/>
<keyword evidence="3" id="KW-1185">Reference proteome</keyword>
<evidence type="ECO:0000259" key="1">
    <source>
        <dbReference type="Pfam" id="PF09084"/>
    </source>
</evidence>
<dbReference type="Proteomes" id="UP000298049">
    <property type="component" value="Chromosome"/>
</dbReference>
<gene>
    <name evidence="2" type="ORF">soil367_16650</name>
</gene>
<dbReference type="Pfam" id="PF09084">
    <property type="entry name" value="NMT1"/>
    <property type="match status" value="1"/>
</dbReference>
<feature type="domain" description="SsuA/THI5-like" evidence="1">
    <location>
        <begin position="37"/>
        <end position="251"/>
    </location>
</feature>
<dbReference type="PANTHER" id="PTHR31528:SF15">
    <property type="entry name" value="RIBOFLAVIN-BINDING PROTEIN RIBY"/>
    <property type="match status" value="1"/>
</dbReference>
<accession>A0A4P7XL90</accession>
<evidence type="ECO:0000313" key="3">
    <source>
        <dbReference type="Proteomes" id="UP000298049"/>
    </source>
</evidence>
<dbReference type="GO" id="GO:0009228">
    <property type="term" value="P:thiamine biosynthetic process"/>
    <property type="evidence" value="ECO:0007669"/>
    <property type="project" value="InterPro"/>
</dbReference>
<dbReference type="SUPFAM" id="SSF53850">
    <property type="entry name" value="Periplasmic binding protein-like II"/>
    <property type="match status" value="1"/>
</dbReference>
<name>A0A4P7XL90_9ALTE</name>
<reference evidence="2 3" key="1">
    <citation type="submission" date="2018-07" db="EMBL/GenBank/DDBJ databases">
        <title>Marsedoiliclastica nanhaica gen. nov. sp. nov., a novel marine hydrocarbonoclastic bacterium isolated from an in-situ enriched hydrocarbon-degrading consortium in deep-sea sediment.</title>
        <authorList>
            <person name="Dong C."/>
            <person name="Ma T."/>
            <person name="Liu R."/>
            <person name="Shao Z."/>
        </authorList>
    </citation>
    <scope>NUCLEOTIDE SEQUENCE [LARGE SCALE GENOMIC DNA]</scope>
    <source>
        <strain evidence="3">soil36-7</strain>
    </source>
</reference>
<dbReference type="KEGG" id="hmi:soil367_16650"/>
<dbReference type="InterPro" id="IPR015168">
    <property type="entry name" value="SsuA/THI5"/>
</dbReference>
<proteinExistence type="predicted"/>
<protein>
    <submittedName>
        <fullName evidence="2">Taurine ABC transporter permease</fullName>
    </submittedName>
</protein>
<dbReference type="PANTHER" id="PTHR31528">
    <property type="entry name" value="4-AMINO-5-HYDROXYMETHYL-2-METHYLPYRIMIDINE PHOSPHATE SYNTHASE THI11-RELATED"/>
    <property type="match status" value="1"/>
</dbReference>
<dbReference type="OrthoDB" id="6212007at2"/>
<dbReference type="InterPro" id="IPR027939">
    <property type="entry name" value="NMT1/THI5"/>
</dbReference>
<evidence type="ECO:0000313" key="2">
    <source>
        <dbReference type="EMBL" id="QCF28009.1"/>
    </source>
</evidence>
<dbReference type="Gene3D" id="3.40.190.10">
    <property type="entry name" value="Periplasmic binding protein-like II"/>
    <property type="match status" value="2"/>
</dbReference>
<sequence length="338" mass="36675">MTLGVVATAVFFSTSAIAKEPVKLAFQLDWRIEGPTAPFFLADAKGYFKEEGLDMTFDSGSGSGNTINRVAAGAYDLGFGDVNALVEYLANNPNSPRLRAVFMTYDASPAAVIALKSSGIRTPSDLDGKTLAAPSFDGARRAWPMFAEANGLSADAVSWQTVDPTLRETLLIRGDVDAISGYVFSSIINLEARGVRREDLVVMPYPEYGANLYGNAIIVSDRLIESNPEAIAGFLRAYTRGLRDVISSPDASIEFVRQRDSLIDVATEQSRLHLTIESTIDTPATRENGIGDVNMERLQRTIDQVALAYELPSGNVPEAEAVFDSSFLPEANLRRIFD</sequence>
<organism evidence="2 3">
    <name type="scientific">Hydrocarboniclastica marina</name>
    <dbReference type="NCBI Taxonomy" id="2259620"/>
    <lineage>
        <taxon>Bacteria</taxon>
        <taxon>Pseudomonadati</taxon>
        <taxon>Pseudomonadota</taxon>
        <taxon>Gammaproteobacteria</taxon>
        <taxon>Alteromonadales</taxon>
        <taxon>Alteromonadaceae</taxon>
        <taxon>Hydrocarboniclastica</taxon>
    </lineage>
</organism>
<dbReference type="EMBL" id="CP031093">
    <property type="protein sequence ID" value="QCF28009.1"/>
    <property type="molecule type" value="Genomic_DNA"/>
</dbReference>